<dbReference type="FunFam" id="3.40.50.300:FF:001638">
    <property type="entry name" value="NACHT and WD40 domain protein"/>
    <property type="match status" value="1"/>
</dbReference>
<feature type="repeat" description="WD" evidence="6">
    <location>
        <begin position="1077"/>
        <end position="1118"/>
    </location>
</feature>
<dbReference type="InterPro" id="IPR007111">
    <property type="entry name" value="NACHT_NTPase"/>
</dbReference>
<evidence type="ECO:0000259" key="7">
    <source>
        <dbReference type="PROSITE" id="PS50837"/>
    </source>
</evidence>
<dbReference type="PROSITE" id="PS50294">
    <property type="entry name" value="WD_REPEATS_REGION"/>
    <property type="match status" value="12"/>
</dbReference>
<dbReference type="PANTHER" id="PTHR22847:SF637">
    <property type="entry name" value="WD REPEAT DOMAIN 5B"/>
    <property type="match status" value="1"/>
</dbReference>
<dbReference type="Pfam" id="PF06985">
    <property type="entry name" value="HET"/>
    <property type="match status" value="1"/>
</dbReference>
<dbReference type="SMART" id="SM00320">
    <property type="entry name" value="WD40"/>
    <property type="match status" value="13"/>
</dbReference>
<feature type="repeat" description="WD" evidence="6">
    <location>
        <begin position="1175"/>
        <end position="1216"/>
    </location>
</feature>
<comment type="caution">
    <text evidence="8">The sequence shown here is derived from an EMBL/GenBank/DDBJ whole genome shotgun (WGS) entry which is preliminary data.</text>
</comment>
<dbReference type="InterPro" id="IPR001680">
    <property type="entry name" value="WD40_rpt"/>
</dbReference>
<dbReference type="InterPro" id="IPR036322">
    <property type="entry name" value="WD40_repeat_dom_sf"/>
</dbReference>
<dbReference type="Pfam" id="PF24883">
    <property type="entry name" value="NPHP3_N"/>
    <property type="match status" value="1"/>
</dbReference>
<evidence type="ECO:0000256" key="2">
    <source>
        <dbReference type="ARBA" id="ARBA00022737"/>
    </source>
</evidence>
<dbReference type="SUPFAM" id="SSF52540">
    <property type="entry name" value="P-loop containing nucleoside triphosphate hydrolases"/>
    <property type="match status" value="1"/>
</dbReference>
<dbReference type="PROSITE" id="PS50082">
    <property type="entry name" value="WD_REPEATS_2"/>
    <property type="match status" value="13"/>
</dbReference>
<dbReference type="InterPro" id="IPR010730">
    <property type="entry name" value="HET"/>
</dbReference>
<evidence type="ECO:0000256" key="6">
    <source>
        <dbReference type="PROSITE-ProRule" id="PRU00221"/>
    </source>
</evidence>
<dbReference type="InterPro" id="IPR056884">
    <property type="entry name" value="NPHP3-like_N"/>
</dbReference>
<dbReference type="InterPro" id="IPR027417">
    <property type="entry name" value="P-loop_NTPase"/>
</dbReference>
<feature type="repeat" description="WD" evidence="6">
    <location>
        <begin position="1343"/>
        <end position="1382"/>
    </location>
</feature>
<comment type="function">
    <text evidence="5">Involved in mitochondrial fission. Acts as an adapter protein required to form mitochondrial fission complexes. Formation of these complexes is required to promote constriction and fission of the mitochondrial compartment at a late step in mitochondrial division.</text>
</comment>
<dbReference type="SUPFAM" id="SSF50978">
    <property type="entry name" value="WD40 repeat-like"/>
    <property type="match status" value="2"/>
</dbReference>
<proteinExistence type="inferred from homology"/>
<dbReference type="PANTHER" id="PTHR22847">
    <property type="entry name" value="WD40 REPEAT PROTEIN"/>
    <property type="match status" value="1"/>
</dbReference>
<dbReference type="InterPro" id="IPR020472">
    <property type="entry name" value="WD40_PAC1"/>
</dbReference>
<evidence type="ECO:0000313" key="8">
    <source>
        <dbReference type="EMBL" id="KAF2022897.1"/>
    </source>
</evidence>
<evidence type="ECO:0000256" key="1">
    <source>
        <dbReference type="ARBA" id="ARBA00022574"/>
    </source>
</evidence>
<dbReference type="CDD" id="cd00200">
    <property type="entry name" value="WD40"/>
    <property type="match status" value="2"/>
</dbReference>
<dbReference type="OrthoDB" id="538223at2759"/>
<dbReference type="PRINTS" id="PR00320">
    <property type="entry name" value="GPROTEINBRPT"/>
</dbReference>
<feature type="repeat" description="WD" evidence="6">
    <location>
        <begin position="909"/>
        <end position="950"/>
    </location>
</feature>
<dbReference type="Gene3D" id="2.130.10.10">
    <property type="entry name" value="YVTN repeat-like/Quinoprotein amine dehydrogenase"/>
    <property type="match status" value="7"/>
</dbReference>
<feature type="repeat" description="WD" evidence="6">
    <location>
        <begin position="951"/>
        <end position="992"/>
    </location>
</feature>
<dbReference type="Proteomes" id="UP000799777">
    <property type="component" value="Unassembled WGS sequence"/>
</dbReference>
<dbReference type="GO" id="GO:1990234">
    <property type="term" value="C:transferase complex"/>
    <property type="evidence" value="ECO:0007669"/>
    <property type="project" value="UniProtKB-ARBA"/>
</dbReference>
<name>A0A9P4GWQ8_9PLEO</name>
<dbReference type="PROSITE" id="PS00678">
    <property type="entry name" value="WD_REPEATS_1"/>
    <property type="match status" value="10"/>
</dbReference>
<dbReference type="InterPro" id="IPR019775">
    <property type="entry name" value="WD40_repeat_CS"/>
</dbReference>
<keyword evidence="9" id="KW-1185">Reference proteome</keyword>
<keyword evidence="2" id="KW-0677">Repeat</keyword>
<sequence length="1528" mass="169018">MHLLKYGEDGRITISSFDDHATPPYAILSHTWGADEEEVTFADIVNGGGTAKAGYEKIRFCGEQARQDGLEYFWVDTCCINKAKKGELSLAIDSMFRWYRNSARCYVYLSDVSSQTSRHNLERSVHQPDLQTSRWFAWIWMLLVVQPIFRWYSSTIRRFFTSSDVCSLQACESELQRSKWFTRGWTLQELLAPSVVEFFSREWCRLGDKTSLKSEVQEATAIPYEALEGAPLSQFSVEERLRWRQHRHTKLKEDAAYSLSGIFDVDIAPVYGEGAEEAFRRLHDKIRKRDECLRNLRATDPRNDKKRIEETKGGLLADSYRWVLDNTAFQQWRQDPHSRLLWVKGDPGKGKTMLLCGVINELQIAATHPVTVSYFFCQATDSRINTATAVLRGLLYILVDQQPSLVSHICKKHDVAGETLFSDANAWIALTEIWAAVLQDPGLRTTYLIIDALDECVSNRPGLLEFVAKQSSVSSRVKWIVSSRNWPEIEAQLKQVEDQVRLSLELNAKSVAAAVIVFIQQKVDQLAQEKQYKADVRHAVLQHLESNADNTFLWVALVCQELKKTANRHVLKKLAVFPLGLDDLYKRMMQQMSESDDADTCRCVLASTAIAYRPLTLRELVALVEQLEDLDDIELVREIIGLCGSFLTQREDTVYFVHQSAKDFLFSKASDDIFPYGTGTAHQVIFSKSLAVLSSTLYRDMYSLEAPGYPIEDVNIPETDPLAVLRYSCDYWIDHLYESKALMSSVDGLQTADVVDEFLRKKYLYWLEGLSLCKSVGKGVVSIEKLWSLMQKMYGQDRLIQLVQDARRFIMYHKGAIELYPLQTYASALLFSPTGSLIRHLFQHEEPGTISIRPAMSDGWSACLQTLEGHSSAVSSVAFSHDSARLASASDDSTVKIWDAHSGACLQTLEGHSSAVRSVAFSHDSARLASASGDSTVKIWDAHSGACLQTLEGHSSAVRSVAFSHDSARLVSASNDKTIKIWDASSGACLQTLEGHSDEVNSVAFSHDSTRLASASSDRTVKTWDVNSGACLQTLEGHSSVVWSVAFSHNSIWLASASKDMTIRIWDASSGACLQILKGHVGFVMSVAFSHNSAHLASVSRDMTVRIWDASVGACLETLGVHNSFINSVAFSHDSTLLASASDDDTVKIWDASSRACLQTITQWIYQPLSILDDIAGHSRSMRLVAFSHNSAHLVSLSDHSTINIWDSGSGKCLHTLDGHSGYIRSVVFSHGPAQLVSGSDDSVVKIWDISSGECLHTLEGHSDGIQSVAFSHDSRHLASASMDSTIKIWNASNGACLQTLKGHSGPVRSLAFSQNPDQLASVSDDLTVKIWDASSGVCLQTLEGHSGGFTCVAFSHDSIWLASASTTVKIWDASSGVCLQTFEGHSGWVSSVAFTHDSTRLASASHDFTVKIWDASSGACLQTFYAGRLLHNLAFNSTDICLYTEIGGIVIDSSKTPSIAAITEPECPPFAGTSLSFDNTWIKSGDKNMLWVPSEYRPLCSSVCGTTVGLGLGSGKVWFCSINSFPE</sequence>
<dbReference type="PROSITE" id="PS50837">
    <property type="entry name" value="NACHT"/>
    <property type="match status" value="1"/>
</dbReference>
<keyword evidence="1 6" id="KW-0853">WD repeat</keyword>
<comment type="similarity">
    <text evidence="3">Belongs to the WD repeat MDV1/CAF4 family.</text>
</comment>
<feature type="repeat" description="WD" evidence="6">
    <location>
        <begin position="867"/>
        <end position="908"/>
    </location>
</feature>
<organism evidence="8 9">
    <name type="scientific">Setomelanomma holmii</name>
    <dbReference type="NCBI Taxonomy" id="210430"/>
    <lineage>
        <taxon>Eukaryota</taxon>
        <taxon>Fungi</taxon>
        <taxon>Dikarya</taxon>
        <taxon>Ascomycota</taxon>
        <taxon>Pezizomycotina</taxon>
        <taxon>Dothideomycetes</taxon>
        <taxon>Pleosporomycetidae</taxon>
        <taxon>Pleosporales</taxon>
        <taxon>Pleosporineae</taxon>
        <taxon>Phaeosphaeriaceae</taxon>
        <taxon>Setomelanomma</taxon>
    </lineage>
</organism>
<dbReference type="Pfam" id="PF00400">
    <property type="entry name" value="WD40"/>
    <property type="match status" value="13"/>
</dbReference>
<feature type="domain" description="NACHT" evidence="7">
    <location>
        <begin position="339"/>
        <end position="560"/>
    </location>
</feature>
<feature type="repeat" description="WD" evidence="6">
    <location>
        <begin position="1301"/>
        <end position="1342"/>
    </location>
</feature>
<dbReference type="EMBL" id="ML978411">
    <property type="protein sequence ID" value="KAF2022897.1"/>
    <property type="molecule type" value="Genomic_DNA"/>
</dbReference>
<gene>
    <name evidence="8" type="ORF">EK21DRAFT_119274</name>
</gene>
<evidence type="ECO:0000313" key="9">
    <source>
        <dbReference type="Proteomes" id="UP000799777"/>
    </source>
</evidence>
<dbReference type="GO" id="GO:0005634">
    <property type="term" value="C:nucleus"/>
    <property type="evidence" value="ECO:0007669"/>
    <property type="project" value="TreeGrafter"/>
</dbReference>
<feature type="repeat" description="WD" evidence="6">
    <location>
        <begin position="1035"/>
        <end position="1076"/>
    </location>
</feature>
<evidence type="ECO:0000256" key="3">
    <source>
        <dbReference type="ARBA" id="ARBA00038415"/>
    </source>
</evidence>
<reference evidence="8" key="1">
    <citation type="journal article" date="2020" name="Stud. Mycol.">
        <title>101 Dothideomycetes genomes: a test case for predicting lifestyles and emergence of pathogens.</title>
        <authorList>
            <person name="Haridas S."/>
            <person name="Albert R."/>
            <person name="Binder M."/>
            <person name="Bloem J."/>
            <person name="Labutti K."/>
            <person name="Salamov A."/>
            <person name="Andreopoulos B."/>
            <person name="Baker S."/>
            <person name="Barry K."/>
            <person name="Bills G."/>
            <person name="Bluhm B."/>
            <person name="Cannon C."/>
            <person name="Castanera R."/>
            <person name="Culley D."/>
            <person name="Daum C."/>
            <person name="Ezra D."/>
            <person name="Gonzalez J."/>
            <person name="Henrissat B."/>
            <person name="Kuo A."/>
            <person name="Liang C."/>
            <person name="Lipzen A."/>
            <person name="Lutzoni F."/>
            <person name="Magnuson J."/>
            <person name="Mondo S."/>
            <person name="Nolan M."/>
            <person name="Ohm R."/>
            <person name="Pangilinan J."/>
            <person name="Park H.-J."/>
            <person name="Ramirez L."/>
            <person name="Alfaro M."/>
            <person name="Sun H."/>
            <person name="Tritt A."/>
            <person name="Yoshinaga Y."/>
            <person name="Zwiers L.-H."/>
            <person name="Turgeon B."/>
            <person name="Goodwin S."/>
            <person name="Spatafora J."/>
            <person name="Crous P."/>
            <person name="Grigoriev I."/>
        </authorList>
    </citation>
    <scope>NUCLEOTIDE SEQUENCE</scope>
    <source>
        <strain evidence="8">CBS 110217</strain>
    </source>
</reference>
<feature type="repeat" description="WD" evidence="6">
    <location>
        <begin position="1259"/>
        <end position="1300"/>
    </location>
</feature>
<feature type="repeat" description="WD" evidence="6">
    <location>
        <begin position="1119"/>
        <end position="1160"/>
    </location>
</feature>
<accession>A0A9P4GWQ8</accession>
<feature type="repeat" description="WD" evidence="6">
    <location>
        <begin position="1383"/>
        <end position="1424"/>
    </location>
</feature>
<evidence type="ECO:0000256" key="4">
    <source>
        <dbReference type="ARBA" id="ARBA00039789"/>
    </source>
</evidence>
<dbReference type="InterPro" id="IPR015943">
    <property type="entry name" value="WD40/YVTN_repeat-like_dom_sf"/>
</dbReference>
<feature type="repeat" description="WD" evidence="6">
    <location>
        <begin position="1217"/>
        <end position="1258"/>
    </location>
</feature>
<dbReference type="Gene3D" id="3.40.50.300">
    <property type="entry name" value="P-loop containing nucleotide triphosphate hydrolases"/>
    <property type="match status" value="1"/>
</dbReference>
<protein>
    <recommendedName>
        <fullName evidence="4">Mitochondrial division protein 1</fullName>
    </recommendedName>
</protein>
<evidence type="ECO:0000256" key="5">
    <source>
        <dbReference type="ARBA" id="ARBA00043913"/>
    </source>
</evidence>
<feature type="repeat" description="WD" evidence="6">
    <location>
        <begin position="993"/>
        <end position="1034"/>
    </location>
</feature>